<feature type="region of interest" description="Disordered" evidence="1">
    <location>
        <begin position="26"/>
        <end position="45"/>
    </location>
</feature>
<feature type="compositionally biased region" description="Polar residues" evidence="1">
    <location>
        <begin position="35"/>
        <end position="45"/>
    </location>
</feature>
<sequence length="631" mass="70075">MVLKKHRDLEASTEAKFTPAINTTTLRSASRPEPSGSTSNLNSINYNNEHITSEDELEIILSNIPQRTATPAVPQTPRRQTPQRSQNPKTSNAHFGLLTPPGSTSSNRIQKSVGKAVSKKKVSNLYDKLTTRRCHSWTADERRVLCVLKRFFAADILSFTAVLNKIFPKALVPFTTGMVNMQYTEIRAGKQCSVESDEVWSAVWDVSNFYTARQNFGSDLEKIEETASEIGMLLSSRLEDDLRNITYAESRKVALQNRPDKFREVPNAGKRMTGPRQAPPSPTIRQQSITEQASQPVARRRTMSLTAPAFIDGPAIRHAEIQPDGEVPTLLFRAFSDISAGVNGEEGFRAGQFMGRQNAVPPPLDPNDARFAWDASNHLSQSCEIASKIATPFVSLSPSLVWCVQRLYKMAGDEDSKKFAIIIGPLADAHTRLYKMSASMEWFAWGEIGQGAISTVIGRRYLENLAQASPAVGAVLRLDVLEKTTNMLKAREEFKAHPVQLDGRSGMAIGKICLLFGISFHSDQAVITELIFHILQGWAIAIDIEDTEALEQAFGTFIGQLEASDCSVVLASAISIMRPKMREAFYKAIQQAAQELLKENSTRPNQRRRAHRRVITVACEDEFIRYSVAVC</sequence>
<feature type="region of interest" description="Disordered" evidence="1">
    <location>
        <begin position="264"/>
        <end position="300"/>
    </location>
</feature>
<keyword evidence="4" id="KW-1185">Reference proteome</keyword>
<dbReference type="AlphaFoldDB" id="A0A4Z1PIF3"/>
<feature type="region of interest" description="Disordered" evidence="1">
    <location>
        <begin position="64"/>
        <end position="113"/>
    </location>
</feature>
<gene>
    <name evidence="3" type="ORF">E6O75_ATG02174</name>
</gene>
<feature type="compositionally biased region" description="Low complexity" evidence="1">
    <location>
        <begin position="75"/>
        <end position="84"/>
    </location>
</feature>
<feature type="compositionally biased region" description="Polar residues" evidence="1">
    <location>
        <begin position="283"/>
        <end position="295"/>
    </location>
</feature>
<evidence type="ECO:0000313" key="3">
    <source>
        <dbReference type="EMBL" id="TID23000.1"/>
    </source>
</evidence>
<evidence type="ECO:0000259" key="2">
    <source>
        <dbReference type="Pfam" id="PF24494"/>
    </source>
</evidence>
<comment type="caution">
    <text evidence="3">The sequence shown here is derived from an EMBL/GenBank/DDBJ whole genome shotgun (WGS) entry which is preliminary data.</text>
</comment>
<protein>
    <recommendedName>
        <fullName evidence="2">DUF7587 domain-containing protein</fullName>
    </recommendedName>
</protein>
<reference evidence="3 4" key="1">
    <citation type="submission" date="2019-04" db="EMBL/GenBank/DDBJ databases">
        <title>High contiguity whole genome sequence and gene annotation resource for two Venturia nashicola isolates.</title>
        <authorList>
            <person name="Prokchorchik M."/>
            <person name="Won K."/>
            <person name="Lee Y."/>
            <person name="Choi E.D."/>
            <person name="Segonzac C."/>
            <person name="Sohn K.H."/>
        </authorList>
    </citation>
    <scope>NUCLEOTIDE SEQUENCE [LARGE SCALE GENOMIC DNA]</scope>
    <source>
        <strain evidence="3 4">PRI2</strain>
    </source>
</reference>
<dbReference type="EMBL" id="SNSC02000007">
    <property type="protein sequence ID" value="TID23000.1"/>
    <property type="molecule type" value="Genomic_DNA"/>
</dbReference>
<name>A0A4Z1PIF3_9PEZI</name>
<feature type="compositionally biased region" description="Polar residues" evidence="1">
    <location>
        <begin position="101"/>
        <end position="110"/>
    </location>
</feature>
<dbReference type="Proteomes" id="UP000298493">
    <property type="component" value="Unassembled WGS sequence"/>
</dbReference>
<organism evidence="3 4">
    <name type="scientific">Venturia nashicola</name>
    <dbReference type="NCBI Taxonomy" id="86259"/>
    <lineage>
        <taxon>Eukaryota</taxon>
        <taxon>Fungi</taxon>
        <taxon>Dikarya</taxon>
        <taxon>Ascomycota</taxon>
        <taxon>Pezizomycotina</taxon>
        <taxon>Dothideomycetes</taxon>
        <taxon>Pleosporomycetidae</taxon>
        <taxon>Venturiales</taxon>
        <taxon>Venturiaceae</taxon>
        <taxon>Venturia</taxon>
    </lineage>
</organism>
<proteinExistence type="predicted"/>
<evidence type="ECO:0000256" key="1">
    <source>
        <dbReference type="SAM" id="MobiDB-lite"/>
    </source>
</evidence>
<feature type="domain" description="DUF7587" evidence="2">
    <location>
        <begin position="327"/>
        <end position="441"/>
    </location>
</feature>
<accession>A0A4Z1PIF3</accession>
<evidence type="ECO:0000313" key="4">
    <source>
        <dbReference type="Proteomes" id="UP000298493"/>
    </source>
</evidence>
<dbReference type="Pfam" id="PF24494">
    <property type="entry name" value="DUF7587"/>
    <property type="match status" value="1"/>
</dbReference>
<dbReference type="InterPro" id="IPR056009">
    <property type="entry name" value="DUF7587"/>
</dbReference>